<dbReference type="EMBL" id="JACTNZ010000012">
    <property type="protein sequence ID" value="KAG5522069.1"/>
    <property type="molecule type" value="Genomic_DNA"/>
</dbReference>
<dbReference type="GO" id="GO:0009451">
    <property type="term" value="P:RNA modification"/>
    <property type="evidence" value="ECO:0007669"/>
    <property type="project" value="InterPro"/>
</dbReference>
<feature type="repeat" description="PPR" evidence="3">
    <location>
        <begin position="332"/>
        <end position="366"/>
    </location>
</feature>
<dbReference type="InterPro" id="IPR046960">
    <property type="entry name" value="PPR_At4g14850-like_plant"/>
</dbReference>
<dbReference type="PROSITE" id="PS51375">
    <property type="entry name" value="PPR"/>
    <property type="match status" value="4"/>
</dbReference>
<evidence type="ECO:0000256" key="3">
    <source>
        <dbReference type="PROSITE-ProRule" id="PRU00708"/>
    </source>
</evidence>
<dbReference type="InterPro" id="IPR032867">
    <property type="entry name" value="DYW_dom"/>
</dbReference>
<evidence type="ECO:0000256" key="4">
    <source>
        <dbReference type="SAM" id="MobiDB-lite"/>
    </source>
</evidence>
<feature type="region of interest" description="Disordered" evidence="4">
    <location>
        <begin position="1"/>
        <end position="24"/>
    </location>
</feature>
<dbReference type="Pfam" id="PF01535">
    <property type="entry name" value="PPR"/>
    <property type="match status" value="5"/>
</dbReference>
<dbReference type="Pfam" id="PF13041">
    <property type="entry name" value="PPR_2"/>
    <property type="match status" value="1"/>
</dbReference>
<dbReference type="GO" id="GO:0008270">
    <property type="term" value="F:zinc ion binding"/>
    <property type="evidence" value="ECO:0007669"/>
    <property type="project" value="InterPro"/>
</dbReference>
<evidence type="ECO:0000256" key="2">
    <source>
        <dbReference type="ARBA" id="ARBA00022737"/>
    </source>
</evidence>
<dbReference type="Pfam" id="PF14432">
    <property type="entry name" value="DYW_deaminase"/>
    <property type="match status" value="1"/>
</dbReference>
<dbReference type="NCBIfam" id="TIGR00756">
    <property type="entry name" value="PPR"/>
    <property type="match status" value="5"/>
</dbReference>
<accession>A0AAV6I400</accession>
<proteinExistence type="inferred from homology"/>
<evidence type="ECO:0000256" key="1">
    <source>
        <dbReference type="ARBA" id="ARBA00006643"/>
    </source>
</evidence>
<sequence length="641" mass="72404">MFIPNSTTIPVPTNSTPTPHTHKPLHSTVKFLTISGKLDEALQLIESHPITHRNLLTYETLLRACIAKKSLHHGQRLHAQLLRSRGRKGAHHNLLNNPALKSKLITLYSVCNRINLARLLFYDGGIETIPESVWVSMAIGYSRNGYSKDALSLYVDMLRFLRPGNFMFSVALKSCGELFIVGVGRGVHAQIVKSEEGPDQFVYNGLLKLYSECGYFEDVVRVFDEMPQRDIVSWNLLISGFAGRGQLFEAFDALRRMQVEGVGFDGFTLTAALPVCARINALSGGKEMHAQMVKSVIRPNVFALNSLMDMYAKCGVVDYARRIFDGMGRRRDLRSWNTMLNGYAIARRMEEGLKLFDEMLGSGFSPNTFTFDALLSGCSHMGLTTEGETLFHRMQTEFGISPSVEHYACLVDILGRAGRLKEALGVVKNMHEKPSGRIWGLLLNSCHIYGDLHLAETISKVLFEIEPKYVENYVLLLNIYENAGLWEGVTMVREMMEKHLKKEVGCSWIEIKNRFHTFVAGGDLELGSSEEYQKLWSEFKEAMRVVGYYNGPDYGVVLRDVNEEIKKAWICGHSERLAAMFGLIHAGSGIPLRITKNLRVCADCHSWMKTMSQVTGRVFVLRETKHFHHFEKGSCSCKDYW</sequence>
<gene>
    <name evidence="6" type="ORF">RHGRI_034318</name>
</gene>
<protein>
    <recommendedName>
        <fullName evidence="5">DYW domain-containing protein</fullName>
    </recommendedName>
</protein>
<evidence type="ECO:0000313" key="6">
    <source>
        <dbReference type="EMBL" id="KAG5522069.1"/>
    </source>
</evidence>
<evidence type="ECO:0000313" key="7">
    <source>
        <dbReference type="Proteomes" id="UP000823749"/>
    </source>
</evidence>
<keyword evidence="2" id="KW-0677">Repeat</keyword>
<name>A0AAV6I400_9ERIC</name>
<organism evidence="6 7">
    <name type="scientific">Rhododendron griersonianum</name>
    <dbReference type="NCBI Taxonomy" id="479676"/>
    <lineage>
        <taxon>Eukaryota</taxon>
        <taxon>Viridiplantae</taxon>
        <taxon>Streptophyta</taxon>
        <taxon>Embryophyta</taxon>
        <taxon>Tracheophyta</taxon>
        <taxon>Spermatophyta</taxon>
        <taxon>Magnoliopsida</taxon>
        <taxon>eudicotyledons</taxon>
        <taxon>Gunneridae</taxon>
        <taxon>Pentapetalae</taxon>
        <taxon>asterids</taxon>
        <taxon>Ericales</taxon>
        <taxon>Ericaceae</taxon>
        <taxon>Ericoideae</taxon>
        <taxon>Rhodoreae</taxon>
        <taxon>Rhododendron</taxon>
    </lineage>
</organism>
<dbReference type="Pfam" id="PF20431">
    <property type="entry name" value="E_motif"/>
    <property type="match status" value="1"/>
</dbReference>
<dbReference type="AlphaFoldDB" id="A0AAV6I400"/>
<keyword evidence="7" id="KW-1185">Reference proteome</keyword>
<feature type="domain" description="DYW" evidence="5">
    <location>
        <begin position="552"/>
        <end position="641"/>
    </location>
</feature>
<comment type="similarity">
    <text evidence="1">Belongs to the PPR family. PCMP-H subfamily.</text>
</comment>
<feature type="repeat" description="PPR" evidence="3">
    <location>
        <begin position="199"/>
        <end position="233"/>
    </location>
</feature>
<dbReference type="InterPro" id="IPR011990">
    <property type="entry name" value="TPR-like_helical_dom_sf"/>
</dbReference>
<dbReference type="Gene3D" id="1.25.40.10">
    <property type="entry name" value="Tetratricopeptide repeat domain"/>
    <property type="match status" value="4"/>
</dbReference>
<comment type="caution">
    <text evidence="6">The sequence shown here is derived from an EMBL/GenBank/DDBJ whole genome shotgun (WGS) entry which is preliminary data.</text>
</comment>
<reference evidence="6" key="1">
    <citation type="submission" date="2020-08" db="EMBL/GenBank/DDBJ databases">
        <title>Plant Genome Project.</title>
        <authorList>
            <person name="Zhang R.-G."/>
        </authorList>
    </citation>
    <scope>NUCLEOTIDE SEQUENCE</scope>
    <source>
        <strain evidence="6">WSP0</strain>
        <tissue evidence="6">Leaf</tissue>
    </source>
</reference>
<dbReference type="Proteomes" id="UP000823749">
    <property type="component" value="Chromosome 12"/>
</dbReference>
<dbReference type="InterPro" id="IPR002885">
    <property type="entry name" value="PPR_rpt"/>
</dbReference>
<feature type="repeat" description="PPR" evidence="3">
    <location>
        <begin position="367"/>
        <end position="402"/>
    </location>
</feature>
<feature type="compositionally biased region" description="Polar residues" evidence="4">
    <location>
        <begin position="1"/>
        <end position="19"/>
    </location>
</feature>
<dbReference type="GO" id="GO:0003723">
    <property type="term" value="F:RNA binding"/>
    <property type="evidence" value="ECO:0007669"/>
    <property type="project" value="InterPro"/>
</dbReference>
<evidence type="ECO:0000259" key="5">
    <source>
        <dbReference type="Pfam" id="PF14432"/>
    </source>
</evidence>
<dbReference type="FunFam" id="1.25.40.10:FF:000090">
    <property type="entry name" value="Pentatricopeptide repeat-containing protein, chloroplastic"/>
    <property type="match status" value="1"/>
</dbReference>
<feature type="repeat" description="PPR" evidence="3">
    <location>
        <begin position="300"/>
        <end position="330"/>
    </location>
</feature>
<dbReference type="InterPro" id="IPR046848">
    <property type="entry name" value="E_motif"/>
</dbReference>
<dbReference type="PANTHER" id="PTHR47926">
    <property type="entry name" value="PENTATRICOPEPTIDE REPEAT-CONTAINING PROTEIN"/>
    <property type="match status" value="1"/>
</dbReference>